<reference evidence="3" key="1">
    <citation type="submission" date="2016-03" db="EMBL/GenBank/DDBJ databases">
        <title>Mechanisms controlling the formation of the plant cell surface in tip-growing cells are functionally conserved among land plants.</title>
        <authorList>
            <person name="Honkanen S."/>
            <person name="Jones V.A."/>
            <person name="Morieri G."/>
            <person name="Champion C."/>
            <person name="Hetherington A.J."/>
            <person name="Kelly S."/>
            <person name="Saint-Marcoux D."/>
            <person name="Proust H."/>
            <person name="Prescott H."/>
            <person name="Dolan L."/>
        </authorList>
    </citation>
    <scope>NUCLEOTIDE SEQUENCE [LARGE SCALE GENOMIC DNA]</scope>
    <source>
        <tissue evidence="3">Whole gametophyte</tissue>
    </source>
</reference>
<dbReference type="EMBL" id="LVLJ01000695">
    <property type="protein sequence ID" value="OAE33022.1"/>
    <property type="molecule type" value="Genomic_DNA"/>
</dbReference>
<sequence length="94" mass="10247">MTVALLLQWLSAVSVVELLLSWRGPPISHPVDQTPWTAEAVPTVGENSLLDGESHTIDQNRPDSPLPDDICRAEQSSLIGLKTPMSRKIVCTSE</sequence>
<gene>
    <name evidence="3" type="ORF">AXG93_1913s1240</name>
</gene>
<dbReference type="AlphaFoldDB" id="A0A176WL38"/>
<keyword evidence="2" id="KW-0732">Signal</keyword>
<accession>A0A176WL38</accession>
<name>A0A176WL38_MARPO</name>
<evidence type="ECO:0000313" key="3">
    <source>
        <dbReference type="EMBL" id="OAE33022.1"/>
    </source>
</evidence>
<proteinExistence type="predicted"/>
<evidence type="ECO:0008006" key="5">
    <source>
        <dbReference type="Google" id="ProtNLM"/>
    </source>
</evidence>
<comment type="caution">
    <text evidence="3">The sequence shown here is derived from an EMBL/GenBank/DDBJ whole genome shotgun (WGS) entry which is preliminary data.</text>
</comment>
<evidence type="ECO:0000256" key="1">
    <source>
        <dbReference type="SAM" id="MobiDB-lite"/>
    </source>
</evidence>
<dbReference type="Proteomes" id="UP000077202">
    <property type="component" value="Unassembled WGS sequence"/>
</dbReference>
<feature type="compositionally biased region" description="Basic and acidic residues" evidence="1">
    <location>
        <begin position="52"/>
        <end position="61"/>
    </location>
</feature>
<evidence type="ECO:0000313" key="4">
    <source>
        <dbReference type="Proteomes" id="UP000077202"/>
    </source>
</evidence>
<organism evidence="3 4">
    <name type="scientific">Marchantia polymorpha subsp. ruderalis</name>
    <dbReference type="NCBI Taxonomy" id="1480154"/>
    <lineage>
        <taxon>Eukaryota</taxon>
        <taxon>Viridiplantae</taxon>
        <taxon>Streptophyta</taxon>
        <taxon>Embryophyta</taxon>
        <taxon>Marchantiophyta</taxon>
        <taxon>Marchantiopsida</taxon>
        <taxon>Marchantiidae</taxon>
        <taxon>Marchantiales</taxon>
        <taxon>Marchantiaceae</taxon>
        <taxon>Marchantia</taxon>
    </lineage>
</organism>
<feature type="signal peptide" evidence="2">
    <location>
        <begin position="1"/>
        <end position="21"/>
    </location>
</feature>
<keyword evidence="4" id="KW-1185">Reference proteome</keyword>
<feature type="chain" id="PRO_5008052577" description="Secreted protein" evidence="2">
    <location>
        <begin position="22"/>
        <end position="94"/>
    </location>
</feature>
<feature type="region of interest" description="Disordered" evidence="1">
    <location>
        <begin position="48"/>
        <end position="68"/>
    </location>
</feature>
<evidence type="ECO:0000256" key="2">
    <source>
        <dbReference type="SAM" id="SignalP"/>
    </source>
</evidence>
<protein>
    <recommendedName>
        <fullName evidence="5">Secreted protein</fullName>
    </recommendedName>
</protein>